<dbReference type="GO" id="GO:0016787">
    <property type="term" value="F:hydrolase activity"/>
    <property type="evidence" value="ECO:0007669"/>
    <property type="project" value="UniProtKB-KW"/>
</dbReference>
<name>A0A8J7FRB1_9FLAO</name>
<dbReference type="Pfam" id="PF00561">
    <property type="entry name" value="Abhydrolase_1"/>
    <property type="match status" value="1"/>
</dbReference>
<dbReference type="PANTHER" id="PTHR43798:SF33">
    <property type="entry name" value="HYDROLASE, PUTATIVE (AFU_ORTHOLOGUE AFUA_2G14860)-RELATED"/>
    <property type="match status" value="1"/>
</dbReference>
<dbReference type="InterPro" id="IPR029058">
    <property type="entry name" value="AB_hydrolase_fold"/>
</dbReference>
<gene>
    <name evidence="2" type="ORF">IM532_06150</name>
</gene>
<dbReference type="PRINTS" id="PR00111">
    <property type="entry name" value="ABHYDROLASE"/>
</dbReference>
<evidence type="ECO:0000259" key="1">
    <source>
        <dbReference type="Pfam" id="PF00561"/>
    </source>
</evidence>
<dbReference type="RefSeq" id="WP_194182576.1">
    <property type="nucleotide sequence ID" value="NZ_JADGIK010000003.1"/>
</dbReference>
<dbReference type="EMBL" id="JADGIK010000003">
    <property type="protein sequence ID" value="MBF0597028.1"/>
    <property type="molecule type" value="Genomic_DNA"/>
</dbReference>
<reference evidence="2" key="1">
    <citation type="submission" date="2020-10" db="EMBL/GenBank/DDBJ databases">
        <authorList>
            <person name="Lu T."/>
            <person name="Wang Q."/>
            <person name="Han X."/>
        </authorList>
    </citation>
    <scope>NUCLEOTIDE SEQUENCE</scope>
    <source>
        <strain evidence="2">WQ 117</strain>
    </source>
</reference>
<accession>A0A8J7FRB1</accession>
<comment type="caution">
    <text evidence="2">The sequence shown here is derived from an EMBL/GenBank/DDBJ whole genome shotgun (WGS) entry which is preliminary data.</text>
</comment>
<feature type="domain" description="AB hydrolase-1" evidence="1">
    <location>
        <begin position="12"/>
        <end position="138"/>
    </location>
</feature>
<protein>
    <submittedName>
        <fullName evidence="2">Alpha/beta hydrolase</fullName>
    </submittedName>
</protein>
<dbReference type="SUPFAM" id="SSF53474">
    <property type="entry name" value="alpha/beta-Hydrolases"/>
    <property type="match status" value="1"/>
</dbReference>
<dbReference type="AlphaFoldDB" id="A0A8J7FRB1"/>
<dbReference type="Proteomes" id="UP000608754">
    <property type="component" value="Unassembled WGS sequence"/>
</dbReference>
<keyword evidence="3" id="KW-1185">Reference proteome</keyword>
<dbReference type="GO" id="GO:0016020">
    <property type="term" value="C:membrane"/>
    <property type="evidence" value="ECO:0007669"/>
    <property type="project" value="TreeGrafter"/>
</dbReference>
<proteinExistence type="predicted"/>
<evidence type="ECO:0000313" key="2">
    <source>
        <dbReference type="EMBL" id="MBF0597028.1"/>
    </source>
</evidence>
<dbReference type="Gene3D" id="3.40.50.1820">
    <property type="entry name" value="alpha/beta hydrolase"/>
    <property type="match status" value="1"/>
</dbReference>
<organism evidence="2 3">
    <name type="scientific">Faecalibacter rhinopitheci</name>
    <dbReference type="NCBI Taxonomy" id="2779678"/>
    <lineage>
        <taxon>Bacteria</taxon>
        <taxon>Pseudomonadati</taxon>
        <taxon>Bacteroidota</taxon>
        <taxon>Flavobacteriia</taxon>
        <taxon>Flavobacteriales</taxon>
        <taxon>Weeksellaceae</taxon>
        <taxon>Faecalibacter</taxon>
    </lineage>
</organism>
<sequence length="249" mass="28607">MLYHQVIGQGKAIVLLHGFMENSRIWNDFVLHFSKTHQLIMIDLPGHGKSRQIDEINYMESLADNIVGILRFLEIKKASFIGHSMGGYVSLAIGEIYPQLVEKIILVNSTSLPDSYEKREQRLKVIPTVQRNFPLFVRLSIPMLFNDEEKSNLQEEMNYLKEIALETSIEGIEASLKGMRDRPDRTFVLYDLDIPILVINGTKDRTINVDLFETVIPEKANIKIVRLDCGHVAFLEKKKQFIDTVAMFI</sequence>
<dbReference type="InterPro" id="IPR050266">
    <property type="entry name" value="AB_hydrolase_sf"/>
</dbReference>
<evidence type="ECO:0000313" key="3">
    <source>
        <dbReference type="Proteomes" id="UP000608754"/>
    </source>
</evidence>
<dbReference type="InterPro" id="IPR000073">
    <property type="entry name" value="AB_hydrolase_1"/>
</dbReference>
<dbReference type="PANTHER" id="PTHR43798">
    <property type="entry name" value="MONOACYLGLYCEROL LIPASE"/>
    <property type="match status" value="1"/>
</dbReference>
<keyword evidence="2" id="KW-0378">Hydrolase</keyword>